<dbReference type="AlphaFoldDB" id="A0A066XRU5"/>
<feature type="compositionally biased region" description="Acidic residues" evidence="1">
    <location>
        <begin position="32"/>
        <end position="52"/>
    </location>
</feature>
<sequence>MAKALTISSDATKSGPRRGGRQAWQGGPPAAESDDDDEDDYYDDDDDSDSDDDRNHNDHHGAGKPTGPGSLWIGSPTGDDGS</sequence>
<organism evidence="2 3">
    <name type="scientific">Colletotrichum sublineola</name>
    <name type="common">Sorghum anthracnose fungus</name>
    <dbReference type="NCBI Taxonomy" id="1173701"/>
    <lineage>
        <taxon>Eukaryota</taxon>
        <taxon>Fungi</taxon>
        <taxon>Dikarya</taxon>
        <taxon>Ascomycota</taxon>
        <taxon>Pezizomycotina</taxon>
        <taxon>Sordariomycetes</taxon>
        <taxon>Hypocreomycetidae</taxon>
        <taxon>Glomerellales</taxon>
        <taxon>Glomerellaceae</taxon>
        <taxon>Colletotrichum</taxon>
        <taxon>Colletotrichum graminicola species complex</taxon>
    </lineage>
</organism>
<evidence type="ECO:0000313" key="3">
    <source>
        <dbReference type="Proteomes" id="UP000027238"/>
    </source>
</evidence>
<protein>
    <submittedName>
        <fullName evidence="2">Uncharacterized protein</fullName>
    </submittedName>
</protein>
<gene>
    <name evidence="2" type="ORF">CSUB01_12225</name>
</gene>
<keyword evidence="3" id="KW-1185">Reference proteome</keyword>
<feature type="compositionally biased region" description="Polar residues" evidence="1">
    <location>
        <begin position="1"/>
        <end position="12"/>
    </location>
</feature>
<reference evidence="3" key="1">
    <citation type="journal article" date="2014" name="Genome Announc.">
        <title>Draft genome sequence of Colletotrichum sublineola, a destructive pathogen of cultivated sorghum.</title>
        <authorList>
            <person name="Baroncelli R."/>
            <person name="Sanz-Martin J.M."/>
            <person name="Rech G.E."/>
            <person name="Sukno S.A."/>
            <person name="Thon M.R."/>
        </authorList>
    </citation>
    <scope>NUCLEOTIDE SEQUENCE [LARGE SCALE GENOMIC DNA]</scope>
    <source>
        <strain evidence="3">TX430BB</strain>
    </source>
</reference>
<comment type="caution">
    <text evidence="2">The sequence shown here is derived from an EMBL/GenBank/DDBJ whole genome shotgun (WGS) entry which is preliminary data.</text>
</comment>
<dbReference type="Proteomes" id="UP000027238">
    <property type="component" value="Unassembled WGS sequence"/>
</dbReference>
<evidence type="ECO:0000313" key="2">
    <source>
        <dbReference type="EMBL" id="KDN71963.1"/>
    </source>
</evidence>
<evidence type="ECO:0000256" key="1">
    <source>
        <dbReference type="SAM" id="MobiDB-lite"/>
    </source>
</evidence>
<dbReference type="EMBL" id="JMSE01000081">
    <property type="protein sequence ID" value="KDN71963.1"/>
    <property type="molecule type" value="Genomic_DNA"/>
</dbReference>
<accession>A0A066XRU5</accession>
<dbReference type="HOGENOM" id="CLU_2558205_0_0_1"/>
<name>A0A066XRU5_COLSU</name>
<feature type="region of interest" description="Disordered" evidence="1">
    <location>
        <begin position="1"/>
        <end position="82"/>
    </location>
</feature>
<proteinExistence type="predicted"/>